<gene>
    <name evidence="2" type="ORF">PVK06_035358</name>
</gene>
<evidence type="ECO:0000313" key="2">
    <source>
        <dbReference type="EMBL" id="KAK5794151.1"/>
    </source>
</evidence>
<dbReference type="Proteomes" id="UP001358586">
    <property type="component" value="Chromosome 10"/>
</dbReference>
<name>A0ABR0NHS1_GOSAR</name>
<organism evidence="2 3">
    <name type="scientific">Gossypium arboreum</name>
    <name type="common">Tree cotton</name>
    <name type="synonym">Gossypium nanking</name>
    <dbReference type="NCBI Taxonomy" id="29729"/>
    <lineage>
        <taxon>Eukaryota</taxon>
        <taxon>Viridiplantae</taxon>
        <taxon>Streptophyta</taxon>
        <taxon>Embryophyta</taxon>
        <taxon>Tracheophyta</taxon>
        <taxon>Spermatophyta</taxon>
        <taxon>Magnoliopsida</taxon>
        <taxon>eudicotyledons</taxon>
        <taxon>Gunneridae</taxon>
        <taxon>Pentapetalae</taxon>
        <taxon>rosids</taxon>
        <taxon>malvids</taxon>
        <taxon>Malvales</taxon>
        <taxon>Malvaceae</taxon>
        <taxon>Malvoideae</taxon>
        <taxon>Gossypium</taxon>
    </lineage>
</organism>
<comment type="caution">
    <text evidence="2">The sequence shown here is derived from an EMBL/GenBank/DDBJ whole genome shotgun (WGS) entry which is preliminary data.</text>
</comment>
<sequence>MKAGNIDGVTGGTLEISSVRATNKGVGAIKGHRAALRRQSIHVVLSIEGRLAKVEQAFKRFLDRVKYIQGHVDALKVGRVESQEKVEEEVKGEFEGAFNIAIGDLARKNEALEALVEAIRNEIIELKVKLARLKSMEAIGDLARKNEALEALVEAIRNEIVELKAKLARLKSIEGMCGIPYFRLNIPKPNNFKGSRDAKDVDNFL</sequence>
<keyword evidence="1" id="KW-0175">Coiled coil</keyword>
<accession>A0ABR0NHS1</accession>
<feature type="coiled-coil region" evidence="1">
    <location>
        <begin position="102"/>
        <end position="173"/>
    </location>
</feature>
<protein>
    <submittedName>
        <fullName evidence="2">Uncharacterized protein</fullName>
    </submittedName>
</protein>
<evidence type="ECO:0000256" key="1">
    <source>
        <dbReference type="SAM" id="Coils"/>
    </source>
</evidence>
<keyword evidence="3" id="KW-1185">Reference proteome</keyword>
<reference evidence="2 3" key="1">
    <citation type="submission" date="2023-03" db="EMBL/GenBank/DDBJ databases">
        <title>WGS of Gossypium arboreum.</title>
        <authorList>
            <person name="Yu D."/>
        </authorList>
    </citation>
    <scope>NUCLEOTIDE SEQUENCE [LARGE SCALE GENOMIC DNA]</scope>
    <source>
        <tissue evidence="2">Leaf</tissue>
    </source>
</reference>
<proteinExistence type="predicted"/>
<evidence type="ECO:0000313" key="3">
    <source>
        <dbReference type="Proteomes" id="UP001358586"/>
    </source>
</evidence>
<dbReference type="EMBL" id="JARKNE010000010">
    <property type="protein sequence ID" value="KAK5794151.1"/>
    <property type="molecule type" value="Genomic_DNA"/>
</dbReference>